<dbReference type="CDD" id="cd00614">
    <property type="entry name" value="CGS_like"/>
    <property type="match status" value="1"/>
</dbReference>
<organism evidence="9 10">
    <name type="scientific">Caldibacillus thermoamylovorans</name>
    <dbReference type="NCBI Taxonomy" id="35841"/>
    <lineage>
        <taxon>Bacteria</taxon>
        <taxon>Bacillati</taxon>
        <taxon>Bacillota</taxon>
        <taxon>Bacilli</taxon>
        <taxon>Bacillales</taxon>
        <taxon>Bacillaceae</taxon>
        <taxon>Caldibacillus</taxon>
    </lineage>
</organism>
<dbReference type="GO" id="GO:0019346">
    <property type="term" value="P:transsulfuration"/>
    <property type="evidence" value="ECO:0007669"/>
    <property type="project" value="InterPro"/>
</dbReference>
<dbReference type="InterPro" id="IPR000277">
    <property type="entry name" value="Cys/Met-Metab_PyrdxlP-dep_enz"/>
</dbReference>
<comment type="subunit">
    <text evidence="2">Homotetramer.</text>
</comment>
<reference evidence="9 10" key="1">
    <citation type="submission" date="2014-07" db="EMBL/GenBank/DDBJ databases">
        <authorList>
            <person name="Wibberg Daniel"/>
        </authorList>
    </citation>
    <scope>NUCLEOTIDE SEQUENCE [LARGE SCALE GENOMIC DNA]</scope>
</reference>
<dbReference type="InterPro" id="IPR015424">
    <property type="entry name" value="PyrdxlP-dep_Trfase"/>
</dbReference>
<evidence type="ECO:0000256" key="7">
    <source>
        <dbReference type="PIRSR" id="PIRSR001434-2"/>
    </source>
</evidence>
<dbReference type="GO" id="GO:0006535">
    <property type="term" value="P:cysteine biosynthetic process from serine"/>
    <property type="evidence" value="ECO:0007669"/>
    <property type="project" value="TreeGrafter"/>
</dbReference>
<sequence>MTIEYKDETILLHGGQEADPTTGSRAVPIYQTTSYVFRDAEHAANLFGLKEPGNIYTRIMNPTVDVFEKRVAALEGGTAAVATASGSAAITYAVLNVAESGDEIVADSNLYGGTFNLFANTIKKFGITVKFVDACDPENFRKAVTPKTKAFFGEIIGNPSLRVFDVEAVAKIADEVGVPLIIDNTFAPYSAKPIEWGAHVVVHSATKWIGGHGTSIGGVVVDGGNFDWTNERITSFNEPDPGYHGLKYADLGNVAFATKLRVQLLRDTGASLSPQNAFYFLLGLETLHLRIERHNENALKVAQYLKDHPSVEWVSYPGLADHPSYELAKKYLRHGAGSMIVFGIKGGREAGRRIINHVQLFSHVANVGDAKSLIIHPASTTHSQLSDEELALSGTTPELIRLSIGIEHIDDIIYDLEQAIAKAVETTAAVQ</sequence>
<dbReference type="Pfam" id="PF01053">
    <property type="entry name" value="Cys_Met_Meta_PP"/>
    <property type="match status" value="1"/>
</dbReference>
<dbReference type="PANTHER" id="PTHR43797:SF2">
    <property type="entry name" value="HOMOCYSTEINE_CYSTEINE SYNTHASE"/>
    <property type="match status" value="1"/>
</dbReference>
<evidence type="ECO:0000256" key="8">
    <source>
        <dbReference type="RuleBase" id="RU362118"/>
    </source>
</evidence>
<evidence type="ECO:0000256" key="2">
    <source>
        <dbReference type="ARBA" id="ARBA00011881"/>
    </source>
</evidence>
<keyword evidence="9" id="KW-0456">Lyase</keyword>
<dbReference type="FunFam" id="3.40.640.10:FF:000035">
    <property type="entry name" value="O-succinylhomoserine sulfhydrylase"/>
    <property type="match status" value="1"/>
</dbReference>
<dbReference type="EMBL" id="CCRF01000061">
    <property type="protein sequence ID" value="CEE01752.1"/>
    <property type="molecule type" value="Genomic_DNA"/>
</dbReference>
<name>A0A090IVN7_9BACI</name>
<dbReference type="InterPro" id="IPR015421">
    <property type="entry name" value="PyrdxlP-dep_Trfase_major"/>
</dbReference>
<evidence type="ECO:0000313" key="9">
    <source>
        <dbReference type="EMBL" id="CEE01752.1"/>
    </source>
</evidence>
<dbReference type="Proteomes" id="UP000040576">
    <property type="component" value="Unassembled WGS sequence"/>
</dbReference>
<proteinExistence type="inferred from homology"/>
<keyword evidence="10" id="KW-1185">Reference proteome</keyword>
<evidence type="ECO:0000256" key="3">
    <source>
        <dbReference type="ARBA" id="ARBA00022679"/>
    </source>
</evidence>
<dbReference type="GO" id="GO:0030170">
    <property type="term" value="F:pyridoxal phosphate binding"/>
    <property type="evidence" value="ECO:0007669"/>
    <property type="project" value="InterPro"/>
</dbReference>
<evidence type="ECO:0000313" key="10">
    <source>
        <dbReference type="Proteomes" id="UP000040576"/>
    </source>
</evidence>
<dbReference type="PIRSF" id="PIRSF001434">
    <property type="entry name" value="CGS"/>
    <property type="match status" value="1"/>
</dbReference>
<dbReference type="GO" id="GO:0003961">
    <property type="term" value="F:O-acetylhomoserine aminocarboxypropyltransferase activity"/>
    <property type="evidence" value="ECO:0007669"/>
    <property type="project" value="TreeGrafter"/>
</dbReference>
<evidence type="ECO:0000256" key="5">
    <source>
        <dbReference type="ARBA" id="ARBA00060995"/>
    </source>
</evidence>
<dbReference type="GO" id="GO:0004124">
    <property type="term" value="F:cysteine synthase activity"/>
    <property type="evidence" value="ECO:0007669"/>
    <property type="project" value="TreeGrafter"/>
</dbReference>
<dbReference type="PANTHER" id="PTHR43797">
    <property type="entry name" value="HOMOCYSTEINE/CYSTEINE SYNTHASE"/>
    <property type="match status" value="1"/>
</dbReference>
<dbReference type="SUPFAM" id="SSF53383">
    <property type="entry name" value="PLP-dependent transferases"/>
    <property type="match status" value="1"/>
</dbReference>
<comment type="similarity">
    <text evidence="5">Belongs to the trans-sulfuration enzymes family. MetZ subfamily.</text>
</comment>
<dbReference type="GO" id="GO:0071269">
    <property type="term" value="P:L-homocysteine biosynthetic process"/>
    <property type="evidence" value="ECO:0007669"/>
    <property type="project" value="TreeGrafter"/>
</dbReference>
<evidence type="ECO:0000256" key="4">
    <source>
        <dbReference type="ARBA" id="ARBA00022898"/>
    </source>
</evidence>
<accession>A0A090IVN7</accession>
<feature type="modified residue" description="N6-(pyridoxal phosphate)lysine" evidence="7">
    <location>
        <position position="207"/>
    </location>
</feature>
<dbReference type="GO" id="GO:0005737">
    <property type="term" value="C:cytoplasm"/>
    <property type="evidence" value="ECO:0007669"/>
    <property type="project" value="TreeGrafter"/>
</dbReference>
<keyword evidence="3 9" id="KW-0808">Transferase</keyword>
<gene>
    <name evidence="9" type="ORF">BT1A1_1930</name>
</gene>
<keyword evidence="4 7" id="KW-0663">Pyridoxal phosphate</keyword>
<dbReference type="InterPro" id="IPR006235">
    <property type="entry name" value="OAc-hSer/O-AcSer_sulfhydrylase"/>
</dbReference>
<evidence type="ECO:0000256" key="1">
    <source>
        <dbReference type="ARBA" id="ARBA00001933"/>
    </source>
</evidence>
<dbReference type="FunFam" id="3.90.1150.10:FF:000033">
    <property type="entry name" value="Cystathionine gamma-synthase"/>
    <property type="match status" value="1"/>
</dbReference>
<dbReference type="RefSeq" id="WP_034770468.1">
    <property type="nucleotide sequence ID" value="NZ_CCRF01000061.1"/>
</dbReference>
<dbReference type="InterPro" id="IPR015422">
    <property type="entry name" value="PyrdxlP-dep_Trfase_small"/>
</dbReference>
<dbReference type="GO" id="GO:0016829">
    <property type="term" value="F:lyase activity"/>
    <property type="evidence" value="ECO:0007669"/>
    <property type="project" value="UniProtKB-KW"/>
</dbReference>
<dbReference type="Gene3D" id="3.90.1150.10">
    <property type="entry name" value="Aspartate Aminotransferase, domain 1"/>
    <property type="match status" value="1"/>
</dbReference>
<dbReference type="NCBIfam" id="TIGR01326">
    <property type="entry name" value="OAH_OAS_sulfhy"/>
    <property type="match status" value="1"/>
</dbReference>
<evidence type="ECO:0000256" key="6">
    <source>
        <dbReference type="ARBA" id="ARBA00071157"/>
    </source>
</evidence>
<dbReference type="Gene3D" id="3.40.640.10">
    <property type="entry name" value="Type I PLP-dependent aspartate aminotransferase-like (Major domain)"/>
    <property type="match status" value="1"/>
</dbReference>
<protein>
    <recommendedName>
        <fullName evidence="6">O-succinylhomoserine sulfhydrylase</fullName>
    </recommendedName>
</protein>
<comment type="cofactor">
    <cofactor evidence="1 8">
        <name>pyridoxal 5'-phosphate</name>
        <dbReference type="ChEBI" id="CHEBI:597326"/>
    </cofactor>
</comment>
<dbReference type="AlphaFoldDB" id="A0A090IVN7"/>